<organism evidence="1 2">
    <name type="scientific">Diversispora epigaea</name>
    <dbReference type="NCBI Taxonomy" id="1348612"/>
    <lineage>
        <taxon>Eukaryota</taxon>
        <taxon>Fungi</taxon>
        <taxon>Fungi incertae sedis</taxon>
        <taxon>Mucoromycota</taxon>
        <taxon>Glomeromycotina</taxon>
        <taxon>Glomeromycetes</taxon>
        <taxon>Diversisporales</taxon>
        <taxon>Diversisporaceae</taxon>
        <taxon>Diversispora</taxon>
    </lineage>
</organism>
<dbReference type="EMBL" id="PQFF01000006">
    <property type="protein sequence ID" value="RHZ90073.1"/>
    <property type="molecule type" value="Genomic_DNA"/>
</dbReference>
<protein>
    <submittedName>
        <fullName evidence="1">Uncharacterized protein</fullName>
    </submittedName>
</protein>
<sequence length="356" mass="40544">MVILLILPTPIIKMKGQVILIIGQPNGRNRPWILFLLLESDQPTRESSINLDFSLGSIESANYDIGLGSYEEGETEINPDLSFQETDEDFTALVSEQPFRGQWKLGSGKIITELLAKSANKKGHPLRPEVWGIVRCGFKIAKPSWCSTDDYAEIQRFTRRSTISNCPETISKLLKLKTLESLKEEIEKVQLLINEINNENSRNYLLQELKINYTMSLLQDPFTNFFIKILSIFYHDVFPDNSAIQQQNISELDYGGYIIHPSLKCMLSGLEKSIHYHMGEVILSSVKSCRERRRCNTVFEQKADGIFVVRLKKSFVEVGHLEMSGGHGHRDFSRSTWDGCCKLPIGNAYMLEEIGE</sequence>
<dbReference type="Proteomes" id="UP000266861">
    <property type="component" value="Unassembled WGS sequence"/>
</dbReference>
<reference evidence="1 2" key="1">
    <citation type="submission" date="2018-08" db="EMBL/GenBank/DDBJ databases">
        <title>Genome and evolution of the arbuscular mycorrhizal fungus Diversispora epigaea (formerly Glomus versiforme) and its bacterial endosymbionts.</title>
        <authorList>
            <person name="Sun X."/>
            <person name="Fei Z."/>
            <person name="Harrison M."/>
        </authorList>
    </citation>
    <scope>NUCLEOTIDE SEQUENCE [LARGE SCALE GENOMIC DNA]</scope>
    <source>
        <strain evidence="1 2">IT104</strain>
    </source>
</reference>
<proteinExistence type="predicted"/>
<comment type="caution">
    <text evidence="1">The sequence shown here is derived from an EMBL/GenBank/DDBJ whole genome shotgun (WGS) entry which is preliminary data.</text>
</comment>
<keyword evidence="2" id="KW-1185">Reference proteome</keyword>
<dbReference type="AlphaFoldDB" id="A0A397JYZ9"/>
<dbReference type="OrthoDB" id="2304465at2759"/>
<evidence type="ECO:0000313" key="1">
    <source>
        <dbReference type="EMBL" id="RHZ90073.1"/>
    </source>
</evidence>
<name>A0A397JYZ9_9GLOM</name>
<evidence type="ECO:0000313" key="2">
    <source>
        <dbReference type="Proteomes" id="UP000266861"/>
    </source>
</evidence>
<gene>
    <name evidence="1" type="ORF">Glove_8g17</name>
</gene>
<accession>A0A397JYZ9</accession>